<proteinExistence type="predicted"/>
<organism evidence="1 2">
    <name type="scientific">Gigaspora rosea</name>
    <dbReference type="NCBI Taxonomy" id="44941"/>
    <lineage>
        <taxon>Eukaryota</taxon>
        <taxon>Fungi</taxon>
        <taxon>Fungi incertae sedis</taxon>
        <taxon>Mucoromycota</taxon>
        <taxon>Glomeromycotina</taxon>
        <taxon>Glomeromycetes</taxon>
        <taxon>Diversisporales</taxon>
        <taxon>Gigasporaceae</taxon>
        <taxon>Gigaspora</taxon>
    </lineage>
</organism>
<evidence type="ECO:0000313" key="1">
    <source>
        <dbReference type="EMBL" id="RIB05086.1"/>
    </source>
</evidence>
<protein>
    <submittedName>
        <fullName evidence="1">Uncharacterized protein</fullName>
    </submittedName>
</protein>
<gene>
    <name evidence="1" type="ORF">C2G38_2220645</name>
</gene>
<dbReference type="EMBL" id="QKWP01002052">
    <property type="protein sequence ID" value="RIB05086.1"/>
    <property type="molecule type" value="Genomic_DNA"/>
</dbReference>
<reference evidence="1 2" key="1">
    <citation type="submission" date="2018-06" db="EMBL/GenBank/DDBJ databases">
        <title>Comparative genomics reveals the genomic features of Rhizophagus irregularis, R. cerebriforme, R. diaphanum and Gigaspora rosea, and their symbiotic lifestyle signature.</title>
        <authorList>
            <person name="Morin E."/>
            <person name="San Clemente H."/>
            <person name="Chen E.C.H."/>
            <person name="De La Providencia I."/>
            <person name="Hainaut M."/>
            <person name="Kuo A."/>
            <person name="Kohler A."/>
            <person name="Murat C."/>
            <person name="Tang N."/>
            <person name="Roy S."/>
            <person name="Loubradou J."/>
            <person name="Henrissat B."/>
            <person name="Grigoriev I.V."/>
            <person name="Corradi N."/>
            <person name="Roux C."/>
            <person name="Martin F.M."/>
        </authorList>
    </citation>
    <scope>NUCLEOTIDE SEQUENCE [LARGE SCALE GENOMIC DNA]</scope>
    <source>
        <strain evidence="1 2">DAOM 194757</strain>
    </source>
</reference>
<keyword evidence="2" id="KW-1185">Reference proteome</keyword>
<dbReference type="AlphaFoldDB" id="A0A397UD73"/>
<comment type="caution">
    <text evidence="1">The sequence shown here is derived from an EMBL/GenBank/DDBJ whole genome shotgun (WGS) entry which is preliminary data.</text>
</comment>
<dbReference type="Proteomes" id="UP000266673">
    <property type="component" value="Unassembled WGS sequence"/>
</dbReference>
<sequence length="782" mass="93064">MNPEIHEQKKFLRNITKDYIDLQDSNQENNVVEQILSKEELNIKLQGLLDQIKIQIQTLQGQLTLEEAYKNNEYTFLFKRATAIYKTINSNKSEVIVQRKYLSQIRKLVEFYIEESNLTEYWRTQEPQLLETEKAYLNRTLLALEGARNIQENDQATQIIFPNTGLTQATQDYLLQHHTQLILETSTTRRNPRTNNLEIIGTPIITEAIGILLQTAFGQYTKIILLLENYKSEIIKELTTLETPRLKEYYKTALISISVNQGILEEKIKEISIQNIEGEIVDKIIETLLHINNTKELIQITDNIWNTINNLIDRINPTNNSRLGAILLTLEGAKSIAREFYPHILEYDKQRPDRIPPHILTRTATLFLDLTERELVEEQKKQRNIYNNFLDNTQAQIEGIKKRLLAESPEFCKIFEENPETEETEFYYGDYNNQFTILPFRFHHLILHHLEAIDNILYSEGARNKIYFEEEEKEIIIEELKEEYFKRTGRKIEEYGYCTIASDIKEIEPEYLEHEELYKKLDYLHSIIINNIGQYLIKRRETYDTVGELNIYNCYSDNRTWNKLTIARNIFKLQEQVYQPYLGHEIGIVAANKSYADIIENIILSIKGDQFHQKIESTIEKPQYFSHLAITRRIKLKLKYIRPEYLFEQYHLFLVKPEDLGETKYIKKNKRKEPIEALYKNLEKLKSDLNAELFELALRYESKNNETLNIHNCYENEEYWEIEKQERLQSSYIKFLEELYENQVGIWIANQYVIVETYEELEKYHEQYWERESISVLEQPLQ</sequence>
<name>A0A397UD73_9GLOM</name>
<evidence type="ECO:0000313" key="2">
    <source>
        <dbReference type="Proteomes" id="UP000266673"/>
    </source>
</evidence>
<accession>A0A397UD73</accession>
<dbReference type="OrthoDB" id="2489756at2759"/>